<dbReference type="InterPro" id="IPR004614">
    <property type="entry name" value="P_AcTrfase"/>
</dbReference>
<evidence type="ECO:0000256" key="4">
    <source>
        <dbReference type="ARBA" id="ARBA00009786"/>
    </source>
</evidence>
<comment type="subcellular location">
    <subcellularLocation>
        <location evidence="1">Cytoplasm</location>
    </subcellularLocation>
</comment>
<feature type="domain" description="Phosphate acetyl/butaryl transferase" evidence="11">
    <location>
        <begin position="339"/>
        <end position="654"/>
    </location>
</feature>
<keyword evidence="8 12" id="KW-0808">Transferase</keyword>
<evidence type="ECO:0000256" key="1">
    <source>
        <dbReference type="ARBA" id="ARBA00004496"/>
    </source>
</evidence>
<dbReference type="PIRSF" id="PIRSF006107">
    <property type="entry name" value="PhpActrans_proteobac"/>
    <property type="match status" value="1"/>
</dbReference>
<keyword evidence="9 12" id="KW-0012">Acyltransferase</keyword>
<dbReference type="InterPro" id="IPR042112">
    <property type="entry name" value="P_AcTrfase_dom2"/>
</dbReference>
<reference evidence="12 13" key="1">
    <citation type="submission" date="2018-06" db="EMBL/GenBank/DDBJ databases">
        <authorList>
            <consortium name="Pathogen Informatics"/>
            <person name="Doyle S."/>
        </authorList>
    </citation>
    <scope>NUCLEOTIDE SEQUENCE [LARGE SCALE GENOMIC DNA]</scope>
    <source>
        <strain evidence="12 13">NCTC13093</strain>
    </source>
</reference>
<evidence type="ECO:0000256" key="5">
    <source>
        <dbReference type="ARBA" id="ARBA00012707"/>
    </source>
</evidence>
<dbReference type="InterPro" id="IPR016475">
    <property type="entry name" value="P-Actrans_bac"/>
</dbReference>
<comment type="similarity">
    <text evidence="4">In the N-terminal section; belongs to the CobB/CobQ family.</text>
</comment>
<evidence type="ECO:0000256" key="7">
    <source>
        <dbReference type="ARBA" id="ARBA00022490"/>
    </source>
</evidence>
<dbReference type="GO" id="GO:0008959">
    <property type="term" value="F:phosphate acetyltransferase activity"/>
    <property type="evidence" value="ECO:0007669"/>
    <property type="project" value="UniProtKB-EC"/>
</dbReference>
<dbReference type="PANTHER" id="PTHR43356">
    <property type="entry name" value="PHOSPHATE ACETYLTRANSFERASE"/>
    <property type="match status" value="1"/>
</dbReference>
<comment type="similarity">
    <text evidence="3">In the C-terminal section; belongs to the phosphate acetyltransferase and butyryltransferase family.</text>
</comment>
<dbReference type="Gene3D" id="3.40.50.10950">
    <property type="match status" value="1"/>
</dbReference>
<dbReference type="InterPro" id="IPR042113">
    <property type="entry name" value="P_AcTrfase_dom1"/>
</dbReference>
<dbReference type="FunFam" id="3.40.50.10750:FF:000001">
    <property type="entry name" value="Phosphate acetyltransferase"/>
    <property type="match status" value="1"/>
</dbReference>
<accession>A0A2X0WHX7</accession>
<keyword evidence="7" id="KW-0963">Cytoplasm</keyword>
<keyword evidence="13" id="KW-1185">Reference proteome</keyword>
<dbReference type="GO" id="GO:0006085">
    <property type="term" value="P:acetyl-CoA biosynthetic process"/>
    <property type="evidence" value="ECO:0007669"/>
    <property type="project" value="UniProtKB-UniPathway"/>
</dbReference>
<evidence type="ECO:0000256" key="6">
    <source>
        <dbReference type="ARBA" id="ARBA00021528"/>
    </source>
</evidence>
<dbReference type="Pfam" id="PF01515">
    <property type="entry name" value="PTA_PTB"/>
    <property type="match status" value="1"/>
</dbReference>
<dbReference type="InterPro" id="IPR050500">
    <property type="entry name" value="Phos_Acetyltrans/Butyryltrans"/>
</dbReference>
<protein>
    <recommendedName>
        <fullName evidence="6">Phosphate acetyltransferase</fullName>
        <ecNumber evidence="5">2.3.1.8</ecNumber>
    </recommendedName>
    <alternativeName>
        <fullName evidence="10">Phosphotransacetylase</fullName>
    </alternativeName>
</protein>
<dbReference type="Gene3D" id="3.40.50.10750">
    <property type="entry name" value="Isocitrate/Isopropylmalate dehydrogenase-like"/>
    <property type="match status" value="1"/>
</dbReference>
<proteinExistence type="inferred from homology"/>
<dbReference type="UniPathway" id="UPA00340">
    <property type="reaction ID" value="UER00459"/>
</dbReference>
<dbReference type="NCBIfam" id="NF007233">
    <property type="entry name" value="PRK09653.1"/>
    <property type="match status" value="1"/>
</dbReference>
<name>A0A2X0WHX7_9GAMM</name>
<evidence type="ECO:0000256" key="8">
    <source>
        <dbReference type="ARBA" id="ARBA00022679"/>
    </source>
</evidence>
<evidence type="ECO:0000256" key="3">
    <source>
        <dbReference type="ARBA" id="ARBA00008756"/>
    </source>
</evidence>
<comment type="pathway">
    <text evidence="2">Metabolic intermediate biosynthesis; acetyl-CoA biosynthesis; acetyl-CoA from acetate: step 2/2.</text>
</comment>
<sequence length="660" mass="70580">MANSVMLVPVGASTGIFPASLGLVKALENKGLKAQLFRPVESCKNVCEKGYALSKRIARKMIADNLKTELLELVVENYKKLLAATDASVVVVEGVQIEGIAQHELNAAICHALDARIITVTMGTCGKAANNVKMALKYFGQAGLKRHLGTVVLNDNAPKDASGTKILTLAGCGCDNACSAAKTCSCSADSRPLENILCSIPYTKENYGLRACDLNAQLDGSTLEGDGSVRVYKLVFNAMDAAAHHVLVTDRCDKTNAGVVVLTSGTQNTYKGKTVISTKASLWQVVKALGSIAPEINADDKERIDFAAAFGAKYYTDEILDTVVKDDADRIPLMSPAAFRYKLTELARAAHKRIALPEGDEPRTVCAASKVAKMGIATPVLFGKKETILNVAKEQGVTLDDGVEFIDPDEVRANYVDRLVELRKSKGMTPEQALEMLQDNVALATMLLERNEVDGLVSGAVHTTANTIRPPLQIIKTAPNASLVSSVFFMLMPEQVYVFGDCAINPNPKPEEIAEIAIQSADTAKTFGIDPRVAMVTYSTGTSGKGPDIDTVVEATRIAKEKRPDLNIDGPLQYDAAVMEDVAAQKAPKSTVAGKATVFIFPSLEVGNVVYKAVQRSADLVSIGPMLQGMRKPVNDLSRGALVDDIIYTIAITAIQATQQ</sequence>
<dbReference type="InterPro" id="IPR002505">
    <property type="entry name" value="PTA_PTB"/>
</dbReference>
<dbReference type="RefSeq" id="WP_113744150.1">
    <property type="nucleotide sequence ID" value="NZ_UAPV01000001.1"/>
</dbReference>
<dbReference type="NCBIfam" id="NF004167">
    <property type="entry name" value="PRK05632.1"/>
    <property type="match status" value="1"/>
</dbReference>
<evidence type="ECO:0000313" key="12">
    <source>
        <dbReference type="EMBL" id="SPT70037.1"/>
    </source>
</evidence>
<dbReference type="GO" id="GO:0005737">
    <property type="term" value="C:cytoplasm"/>
    <property type="evidence" value="ECO:0007669"/>
    <property type="project" value="UniProtKB-SubCell"/>
</dbReference>
<evidence type="ECO:0000313" key="13">
    <source>
        <dbReference type="Proteomes" id="UP000250086"/>
    </source>
</evidence>
<evidence type="ECO:0000259" key="11">
    <source>
        <dbReference type="Pfam" id="PF01515"/>
    </source>
</evidence>
<dbReference type="EMBL" id="UAPV01000001">
    <property type="protein sequence ID" value="SPT70037.1"/>
    <property type="molecule type" value="Genomic_DNA"/>
</dbReference>
<dbReference type="PANTHER" id="PTHR43356:SF3">
    <property type="entry name" value="PHOSPHATE ACETYLTRANSFERASE"/>
    <property type="match status" value="1"/>
</dbReference>
<gene>
    <name evidence="12" type="primary">pta</name>
    <name evidence="12" type="ORF">NCTC13093_01441</name>
</gene>
<organism evidence="12 13">
    <name type="scientific">Anaerobiospirillum thomasii</name>
    <dbReference type="NCBI Taxonomy" id="179995"/>
    <lineage>
        <taxon>Bacteria</taxon>
        <taxon>Pseudomonadati</taxon>
        <taxon>Pseudomonadota</taxon>
        <taxon>Gammaproteobacteria</taxon>
        <taxon>Aeromonadales</taxon>
        <taxon>Succinivibrionaceae</taxon>
        <taxon>Anaerobiospirillum</taxon>
    </lineage>
</organism>
<evidence type="ECO:0000256" key="9">
    <source>
        <dbReference type="ARBA" id="ARBA00023315"/>
    </source>
</evidence>
<dbReference type="AlphaFoldDB" id="A0A2X0WHX7"/>
<evidence type="ECO:0000256" key="2">
    <source>
        <dbReference type="ARBA" id="ARBA00004989"/>
    </source>
</evidence>
<dbReference type="SUPFAM" id="SSF53659">
    <property type="entry name" value="Isocitrate/Isopropylmalate dehydrogenase-like"/>
    <property type="match status" value="1"/>
</dbReference>
<dbReference type="Proteomes" id="UP000250086">
    <property type="component" value="Unassembled WGS sequence"/>
</dbReference>
<evidence type="ECO:0000256" key="10">
    <source>
        <dbReference type="ARBA" id="ARBA00031108"/>
    </source>
</evidence>
<dbReference type="NCBIfam" id="TIGR00651">
    <property type="entry name" value="pta"/>
    <property type="match status" value="1"/>
</dbReference>
<dbReference type="EC" id="2.3.1.8" evidence="5"/>